<dbReference type="Gene3D" id="1.25.40.10">
    <property type="entry name" value="Tetratricopeptide repeat domain"/>
    <property type="match status" value="1"/>
</dbReference>
<accession>A0A7R6SS43</accession>
<feature type="chain" id="PRO_5032720498" description="Sel1 repeat family protein" evidence="1">
    <location>
        <begin position="19"/>
        <end position="162"/>
    </location>
</feature>
<organism evidence="2 3">
    <name type="scientific">Amphritea japonica ATCC BAA-1530</name>
    <dbReference type="NCBI Taxonomy" id="1278309"/>
    <lineage>
        <taxon>Bacteria</taxon>
        <taxon>Pseudomonadati</taxon>
        <taxon>Pseudomonadota</taxon>
        <taxon>Gammaproteobacteria</taxon>
        <taxon>Oceanospirillales</taxon>
        <taxon>Oceanospirillaceae</taxon>
        <taxon>Amphritea</taxon>
    </lineage>
</organism>
<dbReference type="PANTHER" id="PTHR45088:SF1">
    <property type="entry name" value="OS04G0476000 PROTEIN"/>
    <property type="match status" value="1"/>
</dbReference>
<proteinExistence type="predicted"/>
<dbReference type="KEGG" id="ajp:AMJAP_1339"/>
<dbReference type="PANTHER" id="PTHR45088">
    <property type="entry name" value="OSJNBA0022H21.17 PROTEIN"/>
    <property type="match status" value="1"/>
</dbReference>
<evidence type="ECO:0000313" key="2">
    <source>
        <dbReference type="EMBL" id="BBB25934.1"/>
    </source>
</evidence>
<dbReference type="RefSeq" id="WP_019621536.1">
    <property type="nucleotide sequence ID" value="NZ_AP014545.1"/>
</dbReference>
<dbReference type="InterPro" id="IPR053301">
    <property type="entry name" value="F-box_motif"/>
</dbReference>
<evidence type="ECO:0000256" key="1">
    <source>
        <dbReference type="SAM" id="SignalP"/>
    </source>
</evidence>
<protein>
    <recommendedName>
        <fullName evidence="4">Sel1 repeat family protein</fullName>
    </recommendedName>
</protein>
<gene>
    <name evidence="2" type="ORF">AMJAP_1339</name>
</gene>
<dbReference type="EMBL" id="AP014545">
    <property type="protein sequence ID" value="BBB25934.1"/>
    <property type="molecule type" value="Genomic_DNA"/>
</dbReference>
<name>A0A7R6SS43_9GAMM</name>
<dbReference type="InterPro" id="IPR006597">
    <property type="entry name" value="Sel1-like"/>
</dbReference>
<dbReference type="InterPro" id="IPR011990">
    <property type="entry name" value="TPR-like_helical_dom_sf"/>
</dbReference>
<dbReference type="Pfam" id="PF08238">
    <property type="entry name" value="Sel1"/>
    <property type="match status" value="3"/>
</dbReference>
<dbReference type="SUPFAM" id="SSF81901">
    <property type="entry name" value="HCP-like"/>
    <property type="match status" value="1"/>
</dbReference>
<evidence type="ECO:0000313" key="3">
    <source>
        <dbReference type="Proteomes" id="UP000595663"/>
    </source>
</evidence>
<feature type="signal peptide" evidence="1">
    <location>
        <begin position="1"/>
        <end position="18"/>
    </location>
</feature>
<keyword evidence="3" id="KW-1185">Reference proteome</keyword>
<sequence length="162" mass="18293">MKVILTIVLILTSGVVSAESSLPDLEKTIKAANGGNVIAMHYLCYQYRYGDDFEADYKKAVKWCEKTAKSGDSDGQTLYAELLQYGFGTPVNLEGSVKWYLKAAEQDHVHALYMLFFAYAEGIFVQQDFNKAHYVLKRSADLGYEKAKELLKEIEDRTKAKV</sequence>
<dbReference type="Proteomes" id="UP000595663">
    <property type="component" value="Chromosome"/>
</dbReference>
<dbReference type="SMART" id="SM00671">
    <property type="entry name" value="SEL1"/>
    <property type="match status" value="3"/>
</dbReference>
<reference evidence="2 3" key="1">
    <citation type="journal article" date="2008" name="Int. J. Syst. Evol. Microbiol.">
        <title>Amphritea japonica sp. nov. and Amphritea balenae sp. nov., isolated from the sediment adjacent to sperm whale carcasses off Kagoshima, Japan.</title>
        <authorList>
            <person name="Miyazaki M."/>
            <person name="Nogi Y."/>
            <person name="Fujiwara Y."/>
            <person name="Kawato M."/>
            <person name="Nagahama T."/>
            <person name="Kubokawa K."/>
            <person name="Horikoshi K."/>
        </authorList>
    </citation>
    <scope>NUCLEOTIDE SEQUENCE [LARGE SCALE GENOMIC DNA]</scope>
    <source>
        <strain evidence="2 3">ATCC BAA-1530</strain>
    </source>
</reference>
<dbReference type="AlphaFoldDB" id="A0A7R6SS43"/>
<keyword evidence="1" id="KW-0732">Signal</keyword>
<evidence type="ECO:0008006" key="4">
    <source>
        <dbReference type="Google" id="ProtNLM"/>
    </source>
</evidence>